<reference evidence="5 6" key="1">
    <citation type="submission" date="2021-03" db="EMBL/GenBank/DDBJ databases">
        <title>Actinoplanes flavus sp. nov., a novel actinomycete isolated from Coconut Palm rhizosphere soil.</title>
        <authorList>
            <person name="Luo X."/>
        </authorList>
    </citation>
    <scope>NUCLEOTIDE SEQUENCE [LARGE SCALE GENOMIC DNA]</scope>
    <source>
        <strain evidence="5 6">NEAU-H7</strain>
    </source>
</reference>
<evidence type="ECO:0000256" key="1">
    <source>
        <dbReference type="ARBA" id="ARBA00023125"/>
    </source>
</evidence>
<dbReference type="InterPro" id="IPR050109">
    <property type="entry name" value="HTH-type_TetR-like_transc_reg"/>
</dbReference>
<feature type="region of interest" description="Disordered" evidence="3">
    <location>
        <begin position="1"/>
        <end position="23"/>
    </location>
</feature>
<dbReference type="Pfam" id="PF00440">
    <property type="entry name" value="TetR_N"/>
    <property type="match status" value="1"/>
</dbReference>
<evidence type="ECO:0000313" key="5">
    <source>
        <dbReference type="EMBL" id="MBO3741445.1"/>
    </source>
</evidence>
<evidence type="ECO:0000256" key="3">
    <source>
        <dbReference type="SAM" id="MobiDB-lite"/>
    </source>
</evidence>
<name>A0ABS3US93_9ACTN</name>
<dbReference type="InterPro" id="IPR009057">
    <property type="entry name" value="Homeodomain-like_sf"/>
</dbReference>
<comment type="caution">
    <text evidence="5">The sequence shown here is derived from an EMBL/GenBank/DDBJ whole genome shotgun (WGS) entry which is preliminary data.</text>
</comment>
<accession>A0ABS3US93</accession>
<evidence type="ECO:0000256" key="2">
    <source>
        <dbReference type="PROSITE-ProRule" id="PRU00335"/>
    </source>
</evidence>
<dbReference type="InterPro" id="IPR036271">
    <property type="entry name" value="Tet_transcr_reg_TetR-rel_C_sf"/>
</dbReference>
<dbReference type="Proteomes" id="UP000679690">
    <property type="component" value="Unassembled WGS sequence"/>
</dbReference>
<dbReference type="PROSITE" id="PS50977">
    <property type="entry name" value="HTH_TETR_2"/>
    <property type="match status" value="1"/>
</dbReference>
<sequence length="206" mass="22662">MTSIRHTPEPVNGSSRTSSRTDEDALLDAARDCVLAVGLRRTTLTDVARRAGVSRMTMYRRWPDMATLVADLMTREWGELAQQAQAAATGRHTRERLVDGLTTGARRLREHPVFRRIVELDPEVLLPYLVDRRGTSQDRMLDGLLVTIGEGQADGSVRSGAPGLLARSLLLALHGFVISAGTMTDQVTSADLDSELRLLLDRYLAP</sequence>
<feature type="domain" description="HTH tetR-type" evidence="4">
    <location>
        <begin position="20"/>
        <end position="80"/>
    </location>
</feature>
<evidence type="ECO:0000313" key="6">
    <source>
        <dbReference type="Proteomes" id="UP000679690"/>
    </source>
</evidence>
<dbReference type="RefSeq" id="WP_208470593.1">
    <property type="nucleotide sequence ID" value="NZ_JAGFNS010000021.1"/>
</dbReference>
<dbReference type="SUPFAM" id="SSF46689">
    <property type="entry name" value="Homeodomain-like"/>
    <property type="match status" value="1"/>
</dbReference>
<dbReference type="PANTHER" id="PTHR30055">
    <property type="entry name" value="HTH-TYPE TRANSCRIPTIONAL REGULATOR RUTR"/>
    <property type="match status" value="1"/>
</dbReference>
<dbReference type="InterPro" id="IPR001647">
    <property type="entry name" value="HTH_TetR"/>
</dbReference>
<feature type="DNA-binding region" description="H-T-H motif" evidence="2">
    <location>
        <begin position="43"/>
        <end position="62"/>
    </location>
</feature>
<organism evidence="5 6">
    <name type="scientific">Actinoplanes flavus</name>
    <dbReference type="NCBI Taxonomy" id="2820290"/>
    <lineage>
        <taxon>Bacteria</taxon>
        <taxon>Bacillati</taxon>
        <taxon>Actinomycetota</taxon>
        <taxon>Actinomycetes</taxon>
        <taxon>Micromonosporales</taxon>
        <taxon>Micromonosporaceae</taxon>
        <taxon>Actinoplanes</taxon>
    </lineage>
</organism>
<keyword evidence="6" id="KW-1185">Reference proteome</keyword>
<proteinExistence type="predicted"/>
<gene>
    <name evidence="5" type="ORF">J5X75_28440</name>
</gene>
<dbReference type="Gene3D" id="1.10.10.60">
    <property type="entry name" value="Homeodomain-like"/>
    <property type="match status" value="1"/>
</dbReference>
<dbReference type="EMBL" id="JAGFNS010000021">
    <property type="protein sequence ID" value="MBO3741445.1"/>
    <property type="molecule type" value="Genomic_DNA"/>
</dbReference>
<protein>
    <submittedName>
        <fullName evidence="5">TetR/AcrR family transcriptional regulator</fullName>
    </submittedName>
</protein>
<evidence type="ECO:0000259" key="4">
    <source>
        <dbReference type="PROSITE" id="PS50977"/>
    </source>
</evidence>
<dbReference type="SUPFAM" id="SSF48498">
    <property type="entry name" value="Tetracyclin repressor-like, C-terminal domain"/>
    <property type="match status" value="1"/>
</dbReference>
<dbReference type="PANTHER" id="PTHR30055:SF153">
    <property type="entry name" value="HTH-TYPE TRANSCRIPTIONAL REPRESSOR RV3405C"/>
    <property type="match status" value="1"/>
</dbReference>
<dbReference type="Gene3D" id="1.10.357.10">
    <property type="entry name" value="Tetracycline Repressor, domain 2"/>
    <property type="match status" value="1"/>
</dbReference>
<keyword evidence="1 2" id="KW-0238">DNA-binding</keyword>